<dbReference type="OrthoDB" id="4462029at2"/>
<reference evidence="7 8" key="1">
    <citation type="submission" date="2013-03" db="EMBL/GenBank/DDBJ databases">
        <title>Assembly of a new bacterial strain Brevibacillus borstelensis AK1.</title>
        <authorList>
            <person name="Rajan I."/>
            <person name="PoliReddy D."/>
            <person name="Sugumar T."/>
            <person name="Rathinam K."/>
            <person name="Alqarawi S."/>
            <person name="Khalil A.B."/>
            <person name="Sivakumar N."/>
        </authorList>
    </citation>
    <scope>NUCLEOTIDE SEQUENCE [LARGE SCALE GENOMIC DNA]</scope>
    <source>
        <strain evidence="7 8">AK1</strain>
    </source>
</reference>
<dbReference type="Proteomes" id="UP000012081">
    <property type="component" value="Unassembled WGS sequence"/>
</dbReference>
<evidence type="ECO:0000313" key="7">
    <source>
        <dbReference type="EMBL" id="EMT51885.1"/>
    </source>
</evidence>
<feature type="transmembrane region" description="Helical" evidence="5">
    <location>
        <begin position="113"/>
        <end position="131"/>
    </location>
</feature>
<evidence type="ECO:0000256" key="5">
    <source>
        <dbReference type="SAM" id="Phobius"/>
    </source>
</evidence>
<feature type="transmembrane region" description="Helical" evidence="5">
    <location>
        <begin position="160"/>
        <end position="179"/>
    </location>
</feature>
<dbReference type="RefSeq" id="WP_003389486.1">
    <property type="nucleotide sequence ID" value="NZ_APBN01000006.1"/>
</dbReference>
<feature type="transmembrane region" description="Helical" evidence="5">
    <location>
        <begin position="71"/>
        <end position="92"/>
    </location>
</feature>
<sequence>MDELTFVLRVFLGTLFLSTGMSKWKNMQEHSVIVKEYRILPASSIHLFVRAETAVELLAGVLLFLGLFQTFGASLAVLLLILYSFAIALNLFRGRREISCGCGGVAGNHRISWLLVVRNLLLMLLAGWVFFSPSQWGSIESLWIGEVSRLFNLSVIQNVLMAWVALLFLAMINGVWEIYAKVRLFLRRQ</sequence>
<dbReference type="GO" id="GO:0030416">
    <property type="term" value="P:methylamine metabolic process"/>
    <property type="evidence" value="ECO:0007669"/>
    <property type="project" value="InterPro"/>
</dbReference>
<keyword evidence="4 5" id="KW-0472">Membrane</keyword>
<evidence type="ECO:0000256" key="2">
    <source>
        <dbReference type="ARBA" id="ARBA00022692"/>
    </source>
</evidence>
<keyword evidence="8" id="KW-1185">Reference proteome</keyword>
<evidence type="ECO:0000256" key="4">
    <source>
        <dbReference type="ARBA" id="ARBA00023136"/>
    </source>
</evidence>
<comment type="subcellular location">
    <subcellularLocation>
        <location evidence="1">Membrane</location>
        <topology evidence="1">Multi-pass membrane protein</topology>
    </subcellularLocation>
</comment>
<proteinExistence type="predicted"/>
<dbReference type="STRING" id="1300222.I532_16121"/>
<keyword evidence="2 5" id="KW-0812">Transmembrane</keyword>
<dbReference type="PATRIC" id="fig|1300222.3.peg.3373"/>
<dbReference type="Pfam" id="PF07291">
    <property type="entry name" value="MauE"/>
    <property type="match status" value="1"/>
</dbReference>
<comment type="caution">
    <text evidence="7">The sequence shown here is derived from an EMBL/GenBank/DDBJ whole genome shotgun (WGS) entry which is preliminary data.</text>
</comment>
<organism evidence="7 8">
    <name type="scientific">Brevibacillus borstelensis AK1</name>
    <dbReference type="NCBI Taxonomy" id="1300222"/>
    <lineage>
        <taxon>Bacteria</taxon>
        <taxon>Bacillati</taxon>
        <taxon>Bacillota</taxon>
        <taxon>Bacilli</taxon>
        <taxon>Bacillales</taxon>
        <taxon>Paenibacillaceae</taxon>
        <taxon>Brevibacillus</taxon>
    </lineage>
</organism>
<keyword evidence="3 5" id="KW-1133">Transmembrane helix</keyword>
<dbReference type="UniPathway" id="UPA00895"/>
<gene>
    <name evidence="7" type="ORF">I532_16121</name>
</gene>
<name>M8E8S7_9BACL</name>
<evidence type="ECO:0000259" key="6">
    <source>
        <dbReference type="Pfam" id="PF07291"/>
    </source>
</evidence>
<dbReference type="GO" id="GO:0016020">
    <property type="term" value="C:membrane"/>
    <property type="evidence" value="ECO:0007669"/>
    <property type="project" value="UniProtKB-SubCell"/>
</dbReference>
<protein>
    <submittedName>
        <fullName evidence="7">Methylamine utilization protein MauE</fullName>
    </submittedName>
</protein>
<evidence type="ECO:0000256" key="3">
    <source>
        <dbReference type="ARBA" id="ARBA00022989"/>
    </source>
</evidence>
<dbReference type="AlphaFoldDB" id="M8E8S7"/>
<evidence type="ECO:0000313" key="8">
    <source>
        <dbReference type="Proteomes" id="UP000012081"/>
    </source>
</evidence>
<accession>M8E8S7</accession>
<dbReference type="InterPro" id="IPR009908">
    <property type="entry name" value="Methylamine_util_MauE"/>
</dbReference>
<feature type="domain" description="Methylamine utilisation protein MauE" evidence="6">
    <location>
        <begin position="1"/>
        <end position="131"/>
    </location>
</feature>
<evidence type="ECO:0000256" key="1">
    <source>
        <dbReference type="ARBA" id="ARBA00004141"/>
    </source>
</evidence>
<dbReference type="EMBL" id="APBN01000006">
    <property type="protein sequence ID" value="EMT51885.1"/>
    <property type="molecule type" value="Genomic_DNA"/>
</dbReference>